<evidence type="ECO:0000313" key="1">
    <source>
        <dbReference type="EMBL" id="SUZ10688.1"/>
    </source>
</evidence>
<name>A0A381L9W3_BLUGR</name>
<feature type="non-terminal residue" evidence="1">
    <location>
        <position position="1"/>
    </location>
</feature>
<protein>
    <submittedName>
        <fullName evidence="1">Bgt-20625</fullName>
    </submittedName>
</protein>
<gene>
    <name evidence="1" type="ORF">BGT96224V2_LOCUS3849</name>
</gene>
<dbReference type="AlphaFoldDB" id="A0A381L9W3"/>
<reference evidence="1" key="1">
    <citation type="submission" date="2018-07" db="EMBL/GenBank/DDBJ databases">
        <authorList>
            <person name="Quirk P.G."/>
            <person name="Krulwich T.A."/>
        </authorList>
    </citation>
    <scope>NUCLEOTIDE SEQUENCE</scope>
    <source>
        <strain evidence="1">96224</strain>
    </source>
</reference>
<accession>A0A381L9W3</accession>
<sequence>EPPLHSRKYPLAVISYTARSGRPLAIETTHHFSGCRPALQLTAGKRARAKTKQLIAEAPPIPEKRLMLQCIEY</sequence>
<dbReference type="EMBL" id="UIGY01000090">
    <property type="protein sequence ID" value="SUZ10688.1"/>
    <property type="molecule type" value="Genomic_DNA"/>
</dbReference>
<proteinExistence type="predicted"/>
<organism evidence="1">
    <name type="scientific">Blumeria graminis f. sp. tritici 96224</name>
    <dbReference type="NCBI Taxonomy" id="1268274"/>
    <lineage>
        <taxon>Eukaryota</taxon>
        <taxon>Fungi</taxon>
        <taxon>Dikarya</taxon>
        <taxon>Ascomycota</taxon>
        <taxon>Pezizomycotina</taxon>
        <taxon>Leotiomycetes</taxon>
        <taxon>Erysiphales</taxon>
        <taxon>Erysiphaceae</taxon>
        <taxon>Blumeria</taxon>
    </lineage>
</organism>